<protein>
    <submittedName>
        <fullName evidence="1">Uncharacterized protein</fullName>
    </submittedName>
</protein>
<dbReference type="Proteomes" id="UP001226434">
    <property type="component" value="Unassembled WGS sequence"/>
</dbReference>
<keyword evidence="2" id="KW-1185">Reference proteome</keyword>
<gene>
    <name evidence="1" type="ORF">QJ048_05065</name>
</gene>
<dbReference type="Gene3D" id="3.30.2220.10">
    <property type="entry name" value="rbstp2171"/>
    <property type="match status" value="1"/>
</dbReference>
<dbReference type="EMBL" id="JASBRG010000003">
    <property type="protein sequence ID" value="MDI3319130.1"/>
    <property type="molecule type" value="Genomic_DNA"/>
</dbReference>
<dbReference type="RefSeq" id="WP_282333245.1">
    <property type="nucleotide sequence ID" value="NZ_JASBRG010000003.1"/>
</dbReference>
<comment type="caution">
    <text evidence="1">The sequence shown here is derived from an EMBL/GenBank/DDBJ whole genome shotgun (WGS) entry which is preliminary data.</text>
</comment>
<accession>A0ABT6R993</accession>
<evidence type="ECO:0000313" key="2">
    <source>
        <dbReference type="Proteomes" id="UP001226434"/>
    </source>
</evidence>
<organism evidence="1 2">
    <name type="scientific">Pinibacter soli</name>
    <dbReference type="NCBI Taxonomy" id="3044211"/>
    <lineage>
        <taxon>Bacteria</taxon>
        <taxon>Pseudomonadati</taxon>
        <taxon>Bacteroidota</taxon>
        <taxon>Chitinophagia</taxon>
        <taxon>Chitinophagales</taxon>
        <taxon>Chitinophagaceae</taxon>
        <taxon>Pinibacter</taxon>
    </lineage>
</organism>
<name>A0ABT6R993_9BACT</name>
<reference evidence="1 2" key="1">
    <citation type="submission" date="2023-05" db="EMBL/GenBank/DDBJ databases">
        <title>Genome sequence of Pinibacter sp. MAH-24.</title>
        <authorList>
            <person name="Huq M.A."/>
        </authorList>
    </citation>
    <scope>NUCLEOTIDE SEQUENCE [LARGE SCALE GENOMIC DNA]</scope>
    <source>
        <strain evidence="1 2">MAH-24</strain>
    </source>
</reference>
<proteinExistence type="predicted"/>
<evidence type="ECO:0000313" key="1">
    <source>
        <dbReference type="EMBL" id="MDI3319130.1"/>
    </source>
</evidence>
<sequence length="104" mass="11786">MERKIKAAEVTEDVIKQWKAQYGKVFQFKAEDGKTAYFKQPDRKAVDASFAIAKTSPVRSDEIIAKNSFIGGDEEVITEDKYFYSLSRYLGQLIEVVVGELAEL</sequence>